<dbReference type="RefSeq" id="WP_160366211.1">
    <property type="nucleotide sequence ID" value="NZ_JACEIB010000023.1"/>
</dbReference>
<evidence type="ECO:0000259" key="1">
    <source>
        <dbReference type="Pfam" id="PF14028"/>
    </source>
</evidence>
<dbReference type="InterPro" id="IPR023809">
    <property type="entry name" value="Thiopep_bacteriocin_synth_dom"/>
</dbReference>
<dbReference type="AlphaFoldDB" id="A0A838L8S7"/>
<sequence>MRADETSPVESSWLAFHVFYHGDQDVLLWRCVKPLIQELRTGGRISEYFFVRYWNGGPHVRLRVKAELDSSATSETIRRAVKAFLADTPGGAAITAEQYERIAKRRRSAGGSPIEDEEVEPLRPPDTFEERRYVYEAIRYGSWQAARVATEHHFRFSSDLAMFILGQTLDDMDAKLTIALSLSAATARGLQSDTETTVKTFRKASALLERAFPDMNSGHTDTFAARGFPNPAELRPQVALIVRQAYGGDASPAGGAGMERVLEAWHENLRQTLKAIVDSAPRDADLTRCRLVAIDYMHMLNNRLGIPVDQECFAYKLVADALENQASEMP</sequence>
<dbReference type="EMBL" id="JACEIB010000023">
    <property type="protein sequence ID" value="MBA2935162.1"/>
    <property type="molecule type" value="Genomic_DNA"/>
</dbReference>
<accession>A0A838L8S7</accession>
<reference evidence="2 3" key="1">
    <citation type="submission" date="2020-07" db="EMBL/GenBank/DDBJ databases">
        <authorList>
            <person name="Sun Q."/>
        </authorList>
    </citation>
    <scope>NUCLEOTIDE SEQUENCE [LARGE SCALE GENOMIC DNA]</scope>
    <source>
        <strain evidence="2 3">CGMCC 1.13654</strain>
    </source>
</reference>
<organism evidence="2 3">
    <name type="scientific">Sphingomonas chungangi</name>
    <dbReference type="NCBI Taxonomy" id="2683589"/>
    <lineage>
        <taxon>Bacteria</taxon>
        <taxon>Pseudomonadati</taxon>
        <taxon>Pseudomonadota</taxon>
        <taxon>Alphaproteobacteria</taxon>
        <taxon>Sphingomonadales</taxon>
        <taxon>Sphingomonadaceae</taxon>
        <taxon>Sphingomonas</taxon>
    </lineage>
</organism>
<evidence type="ECO:0000313" key="2">
    <source>
        <dbReference type="EMBL" id="MBA2935162.1"/>
    </source>
</evidence>
<protein>
    <recommendedName>
        <fullName evidence="1">Thiopeptide-type bacteriocin biosynthesis domain-containing protein</fullName>
    </recommendedName>
</protein>
<evidence type="ECO:0000313" key="3">
    <source>
        <dbReference type="Proteomes" id="UP000570166"/>
    </source>
</evidence>
<keyword evidence="3" id="KW-1185">Reference proteome</keyword>
<dbReference type="Pfam" id="PF14028">
    <property type="entry name" value="Lant_dehydr_C"/>
    <property type="match status" value="1"/>
</dbReference>
<feature type="domain" description="Thiopeptide-type bacteriocin biosynthesis" evidence="1">
    <location>
        <begin position="13"/>
        <end position="321"/>
    </location>
</feature>
<proteinExistence type="predicted"/>
<name>A0A838L8S7_9SPHN</name>
<comment type="caution">
    <text evidence="2">The sequence shown here is derived from an EMBL/GenBank/DDBJ whole genome shotgun (WGS) entry which is preliminary data.</text>
</comment>
<gene>
    <name evidence="2" type="ORF">HZF05_13815</name>
</gene>
<dbReference type="Proteomes" id="UP000570166">
    <property type="component" value="Unassembled WGS sequence"/>
</dbReference>